<feature type="binding site" evidence="3">
    <location>
        <position position="325"/>
    </location>
    <ligand>
        <name>Mn(2+)</name>
        <dbReference type="ChEBI" id="CHEBI:29035"/>
        <label>2</label>
    </ligand>
</feature>
<dbReference type="InterPro" id="IPR006045">
    <property type="entry name" value="Cupin_1"/>
</dbReference>
<feature type="binding site" evidence="3">
    <location>
        <position position="279"/>
    </location>
    <ligand>
        <name>Mn(2+)</name>
        <dbReference type="ChEBI" id="CHEBI:29035"/>
        <label>2</label>
    </ligand>
</feature>
<keyword evidence="7" id="KW-1185">Reference proteome</keyword>
<accession>A0A1U7PSE9</accession>
<feature type="binding site" evidence="3">
    <location>
        <position position="286"/>
    </location>
    <ligand>
        <name>Mn(2+)</name>
        <dbReference type="ChEBI" id="CHEBI:29035"/>
        <label>2</label>
    </ligand>
</feature>
<keyword evidence="3" id="KW-0464">Manganese</keyword>
<evidence type="ECO:0000256" key="3">
    <source>
        <dbReference type="PIRSR" id="PIRSR617774-2"/>
    </source>
</evidence>
<comment type="cofactor">
    <cofactor evidence="3">
        <name>Mn(2+)</name>
        <dbReference type="ChEBI" id="CHEBI:29035"/>
    </cofactor>
    <text evidence="3">Binds 2 manganese ions per subunit.</text>
</comment>
<organism evidence="6 7">
    <name type="scientific">Edaphobacillus lindanitolerans</name>
    <dbReference type="NCBI Taxonomy" id="550447"/>
    <lineage>
        <taxon>Bacteria</taxon>
        <taxon>Bacillati</taxon>
        <taxon>Bacillota</taxon>
        <taxon>Bacilli</taxon>
        <taxon>Bacillales</taxon>
        <taxon>Bacillaceae</taxon>
        <taxon>Edaphobacillus</taxon>
    </lineage>
</organism>
<dbReference type="InterPro" id="IPR017774">
    <property type="entry name" value="Bicupin_oxalate_deCO2ase/Oxase"/>
</dbReference>
<dbReference type="CDD" id="cd20304">
    <property type="entry name" value="cupin_OxDC_N"/>
    <property type="match status" value="1"/>
</dbReference>
<feature type="binding site" evidence="3">
    <location>
        <position position="101"/>
    </location>
    <ligand>
        <name>Mn(2+)</name>
        <dbReference type="ChEBI" id="CHEBI:29035"/>
        <label>1</label>
    </ligand>
</feature>
<dbReference type="GO" id="GO:0046872">
    <property type="term" value="F:metal ion binding"/>
    <property type="evidence" value="ECO:0007669"/>
    <property type="project" value="UniProtKB-KW"/>
</dbReference>
<dbReference type="SMART" id="SM00835">
    <property type="entry name" value="Cupin_1"/>
    <property type="match status" value="2"/>
</dbReference>
<dbReference type="AlphaFoldDB" id="A0A1U7PSE9"/>
<feature type="binding site" evidence="3">
    <location>
        <position position="281"/>
    </location>
    <ligand>
        <name>Mn(2+)</name>
        <dbReference type="ChEBI" id="CHEBI:29035"/>
        <label>2</label>
    </ligand>
</feature>
<feature type="binding site" evidence="3">
    <location>
        <position position="107"/>
    </location>
    <ligand>
        <name>Mn(2+)</name>
        <dbReference type="ChEBI" id="CHEBI:29035"/>
        <label>1</label>
    </ligand>
</feature>
<dbReference type="PANTHER" id="PTHR35848">
    <property type="entry name" value="OXALATE-BINDING PROTEIN"/>
    <property type="match status" value="1"/>
</dbReference>
<feature type="region of interest" description="Disordered" evidence="4">
    <location>
        <begin position="1"/>
        <end position="52"/>
    </location>
</feature>
<gene>
    <name evidence="6" type="ORF">SAMN05428946_2348</name>
</gene>
<dbReference type="Pfam" id="PF00190">
    <property type="entry name" value="Cupin_1"/>
    <property type="match status" value="2"/>
</dbReference>
<feature type="binding site" evidence="3">
    <location>
        <position position="103"/>
    </location>
    <ligand>
        <name>Mn(2+)</name>
        <dbReference type="ChEBI" id="CHEBI:29035"/>
        <label>1</label>
    </ligand>
</feature>
<feature type="domain" description="Cupin type-1" evidence="5">
    <location>
        <begin position="58"/>
        <end position="198"/>
    </location>
</feature>
<dbReference type="InterPro" id="IPR011051">
    <property type="entry name" value="RmlC_Cupin_sf"/>
</dbReference>
<feature type="domain" description="Cupin type-1" evidence="5">
    <location>
        <begin position="234"/>
        <end position="375"/>
    </location>
</feature>
<dbReference type="InterPro" id="IPR051610">
    <property type="entry name" value="GPI/OXD"/>
</dbReference>
<evidence type="ECO:0000259" key="5">
    <source>
        <dbReference type="SMART" id="SM00835"/>
    </source>
</evidence>
<dbReference type="PANTHER" id="PTHR35848:SF9">
    <property type="entry name" value="SLL1358 PROTEIN"/>
    <property type="match status" value="1"/>
</dbReference>
<reference evidence="7" key="1">
    <citation type="submission" date="2017-01" db="EMBL/GenBank/DDBJ databases">
        <authorList>
            <person name="Varghese N."/>
            <person name="Submissions S."/>
        </authorList>
    </citation>
    <scope>NUCLEOTIDE SEQUENCE [LARGE SCALE GENOMIC DNA]</scope>
    <source>
        <strain evidence="7">MNA4</strain>
    </source>
</reference>
<feature type="active site" description="Proton donor" evidence="2">
    <location>
        <position position="339"/>
    </location>
</feature>
<sequence>MDKKTRLIENDPLPQPRRGRKGGDIWGARNPQLDRQNPDTIVPPETDHGTMPSLKFPYELSHMRIQEGGWSREVTMREMPESDTIAGVNMHLEPGAVRELHWHKEAEWAFMIKGSARVTAIDTDGGLFIDDVEEGGLWYFPSGIPHSIKGLENGAEFVLVFDDGSFSENSTFSIADWFAHTPKDVLAANFGVPKETFDKFPDRELYMFQGEVPGPIVQELPENPNKGVENPFTFSFYDTEPVKTDGGTARIVDSKNFTRSTTIAAALVEVEPGGIRELHWHPNEAEWQFYLEGQGRMTVFAATGKARTYDFREGDAGYVPFAMGHYIQNTGDTPLRFLEMFRSDHFAEISLSRWMSQTPPSLLKEHLPLTDDFIRNHLHSDNRPVLKWEPTEGE</sequence>
<proteinExistence type="predicted"/>
<dbReference type="CDD" id="cd20305">
    <property type="entry name" value="cupin_OxDC_C"/>
    <property type="match status" value="1"/>
</dbReference>
<evidence type="ECO:0000256" key="2">
    <source>
        <dbReference type="PIRSR" id="PIRSR617774-1"/>
    </source>
</evidence>
<dbReference type="InterPro" id="IPR014710">
    <property type="entry name" value="RmlC-like_jellyroll"/>
</dbReference>
<dbReference type="NCBIfam" id="TIGR03404">
    <property type="entry name" value="bicupin_oxalic"/>
    <property type="match status" value="1"/>
</dbReference>
<keyword evidence="1 3" id="KW-0479">Metal-binding</keyword>
<evidence type="ECO:0000256" key="4">
    <source>
        <dbReference type="SAM" id="MobiDB-lite"/>
    </source>
</evidence>
<dbReference type="EMBL" id="FTPL01000003">
    <property type="protein sequence ID" value="SIT88955.1"/>
    <property type="molecule type" value="Genomic_DNA"/>
</dbReference>
<name>A0A1U7PSE9_9BACI</name>
<dbReference type="STRING" id="550447.SAMN05428946_2348"/>
<dbReference type="GO" id="GO:0033609">
    <property type="term" value="P:oxalate metabolic process"/>
    <property type="evidence" value="ECO:0007669"/>
    <property type="project" value="InterPro"/>
</dbReference>
<evidence type="ECO:0000313" key="6">
    <source>
        <dbReference type="EMBL" id="SIT88955.1"/>
    </source>
</evidence>
<protein>
    <submittedName>
        <fullName evidence="6">Oxalate decarboxylase</fullName>
    </submittedName>
</protein>
<dbReference type="Proteomes" id="UP000187550">
    <property type="component" value="Unassembled WGS sequence"/>
</dbReference>
<evidence type="ECO:0000256" key="1">
    <source>
        <dbReference type="ARBA" id="ARBA00022723"/>
    </source>
</evidence>
<dbReference type="RefSeq" id="WP_084186683.1">
    <property type="nucleotide sequence ID" value="NZ_FTPL01000003.1"/>
</dbReference>
<dbReference type="SUPFAM" id="SSF51182">
    <property type="entry name" value="RmlC-like cupins"/>
    <property type="match status" value="1"/>
</dbReference>
<feature type="binding site" evidence="3">
    <location>
        <position position="146"/>
    </location>
    <ligand>
        <name>Mn(2+)</name>
        <dbReference type="ChEBI" id="CHEBI:29035"/>
        <label>1</label>
    </ligand>
</feature>
<dbReference type="Gene3D" id="2.60.120.10">
    <property type="entry name" value="Jelly Rolls"/>
    <property type="match status" value="2"/>
</dbReference>
<evidence type="ECO:0000313" key="7">
    <source>
        <dbReference type="Proteomes" id="UP000187550"/>
    </source>
</evidence>